<evidence type="ECO:0000313" key="2">
    <source>
        <dbReference type="Proteomes" id="UP000606494"/>
    </source>
</evidence>
<evidence type="ECO:0008006" key="3">
    <source>
        <dbReference type="Google" id="ProtNLM"/>
    </source>
</evidence>
<evidence type="ECO:0000313" key="1">
    <source>
        <dbReference type="EMBL" id="MBD1425665.1"/>
    </source>
</evidence>
<comment type="caution">
    <text evidence="1">The sequence shown here is derived from an EMBL/GenBank/DDBJ whole genome shotgun (WGS) entry which is preliminary data.</text>
</comment>
<dbReference type="InterPro" id="IPR035901">
    <property type="entry name" value="GIY-YIG_endonuc_sf"/>
</dbReference>
<keyword evidence="2" id="KW-1185">Reference proteome</keyword>
<reference evidence="1 2" key="1">
    <citation type="submission" date="2020-08" db="EMBL/GenBank/DDBJ databases">
        <title>Sphingobacterium sp. DN00404 isolated from aquaculture water.</title>
        <authorList>
            <person name="Zhang M."/>
        </authorList>
    </citation>
    <scope>NUCLEOTIDE SEQUENCE [LARGE SCALE GENOMIC DNA]</scope>
    <source>
        <strain evidence="1 2">KCTC 32294</strain>
    </source>
</reference>
<protein>
    <recommendedName>
        <fullName evidence="3">GIY-YIG domain-containing protein</fullName>
    </recommendedName>
</protein>
<dbReference type="EMBL" id="JACNYK010000002">
    <property type="protein sequence ID" value="MBD1425665.1"/>
    <property type="molecule type" value="Genomic_DNA"/>
</dbReference>
<sequence length="158" mass="18709">MTKTQIEEYLIRLEYELLNNSDNQKIELSRNWANSFPSETAVYIFREDGEICYVGETGSLRGRMTDILNTKNHTLRRNIGNHYFSEFPTYEKPSSKKGFCQEIENLLNQKITTHLTVSYILVDLGRKELEERLYDKFFPKYSIKGKRGTKKILRRELL</sequence>
<gene>
    <name evidence="1" type="ORF">H8B17_08735</name>
</gene>
<dbReference type="Proteomes" id="UP000606494">
    <property type="component" value="Unassembled WGS sequence"/>
</dbReference>
<dbReference type="Gene3D" id="3.40.1440.10">
    <property type="entry name" value="GIY-YIG endonuclease"/>
    <property type="match status" value="1"/>
</dbReference>
<accession>A0ABR7Y2Y6</accession>
<dbReference type="RefSeq" id="WP_190308814.1">
    <property type="nucleotide sequence ID" value="NZ_JACNYK010000002.1"/>
</dbReference>
<organism evidence="1 2">
    <name type="scientific">Sphingobacterium arenae</name>
    <dbReference type="NCBI Taxonomy" id="1280598"/>
    <lineage>
        <taxon>Bacteria</taxon>
        <taxon>Pseudomonadati</taxon>
        <taxon>Bacteroidota</taxon>
        <taxon>Sphingobacteriia</taxon>
        <taxon>Sphingobacteriales</taxon>
        <taxon>Sphingobacteriaceae</taxon>
        <taxon>Sphingobacterium</taxon>
    </lineage>
</organism>
<name>A0ABR7Y2Y6_9SPHI</name>
<proteinExistence type="predicted"/>